<dbReference type="PROSITE" id="PS50936">
    <property type="entry name" value="ENGC_GTPASE"/>
    <property type="match status" value="1"/>
</dbReference>
<dbReference type="PANTHER" id="PTHR32120:SF11">
    <property type="entry name" value="SMALL RIBOSOMAL SUBUNIT BIOGENESIS GTPASE RSGA 1, MITOCHONDRIAL-RELATED"/>
    <property type="match status" value="1"/>
</dbReference>
<dbReference type="InterPro" id="IPR004881">
    <property type="entry name" value="Ribosome_biogen_GTPase_RsgA"/>
</dbReference>
<accession>A0A9D1NA58</accession>
<dbReference type="GO" id="GO:0003924">
    <property type="term" value="F:GTPase activity"/>
    <property type="evidence" value="ECO:0007669"/>
    <property type="project" value="InterPro"/>
</dbReference>
<dbReference type="Gene3D" id="1.10.40.50">
    <property type="entry name" value="Probable gtpase engc, domain 3"/>
    <property type="match status" value="1"/>
</dbReference>
<protein>
    <submittedName>
        <fullName evidence="2">Ribosome small subunit-dependent GTPase A</fullName>
    </submittedName>
</protein>
<sequence>PGGADELMKLIRGKTVCFAGQSAVGKSSLINALAGVAAQETGGLSKKTDRGRHTTRRTELIDLGEGTFVVDTCGFSMLETVDIPPEELRLYYDDFEPLRPRCRFSGCTHTEEPDCAVRAEVGKSVGAGRYQRYLAIYGELLMRRKTKYD</sequence>
<feature type="non-terminal residue" evidence="2">
    <location>
        <position position="1"/>
    </location>
</feature>
<evidence type="ECO:0000313" key="2">
    <source>
        <dbReference type="EMBL" id="HIU98926.1"/>
    </source>
</evidence>
<organism evidence="2 3">
    <name type="scientific">Candidatus Limadaptatus stercoripullorum</name>
    <dbReference type="NCBI Taxonomy" id="2840846"/>
    <lineage>
        <taxon>Bacteria</taxon>
        <taxon>Bacillati</taxon>
        <taxon>Bacillota</taxon>
        <taxon>Clostridia</taxon>
        <taxon>Eubacteriales</taxon>
        <taxon>Candidatus Limadaptatus</taxon>
    </lineage>
</organism>
<name>A0A9D1NA58_9FIRM</name>
<dbReference type="Proteomes" id="UP000886857">
    <property type="component" value="Unassembled WGS sequence"/>
</dbReference>
<dbReference type="EMBL" id="DVOE01000056">
    <property type="protein sequence ID" value="HIU98926.1"/>
    <property type="molecule type" value="Genomic_DNA"/>
</dbReference>
<proteinExistence type="predicted"/>
<dbReference type="AlphaFoldDB" id="A0A9D1NA58"/>
<evidence type="ECO:0000259" key="1">
    <source>
        <dbReference type="PROSITE" id="PS50936"/>
    </source>
</evidence>
<dbReference type="NCBIfam" id="TIGR00157">
    <property type="entry name" value="ribosome small subunit-dependent GTPase A"/>
    <property type="match status" value="1"/>
</dbReference>
<dbReference type="InterPro" id="IPR010914">
    <property type="entry name" value="RsgA_GTPase_dom"/>
</dbReference>
<dbReference type="CDD" id="cd01854">
    <property type="entry name" value="YjeQ_EngC"/>
    <property type="match status" value="1"/>
</dbReference>
<dbReference type="SUPFAM" id="SSF52540">
    <property type="entry name" value="P-loop containing nucleoside triphosphate hydrolases"/>
    <property type="match status" value="1"/>
</dbReference>
<evidence type="ECO:0000313" key="3">
    <source>
        <dbReference type="Proteomes" id="UP000886857"/>
    </source>
</evidence>
<dbReference type="GO" id="GO:0005525">
    <property type="term" value="F:GTP binding"/>
    <property type="evidence" value="ECO:0007669"/>
    <property type="project" value="InterPro"/>
</dbReference>
<gene>
    <name evidence="2" type="primary">rsgA</name>
    <name evidence="2" type="ORF">IAC73_03685</name>
</gene>
<feature type="domain" description="EngC GTPase" evidence="1">
    <location>
        <begin position="1"/>
        <end position="76"/>
    </location>
</feature>
<dbReference type="Pfam" id="PF03193">
    <property type="entry name" value="RsgA_GTPase"/>
    <property type="match status" value="1"/>
</dbReference>
<reference evidence="2" key="1">
    <citation type="submission" date="2020-10" db="EMBL/GenBank/DDBJ databases">
        <authorList>
            <person name="Gilroy R."/>
        </authorList>
    </citation>
    <scope>NUCLEOTIDE SEQUENCE</scope>
    <source>
        <strain evidence="2">10406</strain>
    </source>
</reference>
<reference evidence="2" key="2">
    <citation type="journal article" date="2021" name="PeerJ">
        <title>Extensive microbial diversity within the chicken gut microbiome revealed by metagenomics and culture.</title>
        <authorList>
            <person name="Gilroy R."/>
            <person name="Ravi A."/>
            <person name="Getino M."/>
            <person name="Pursley I."/>
            <person name="Horton D.L."/>
            <person name="Alikhan N.F."/>
            <person name="Baker D."/>
            <person name="Gharbi K."/>
            <person name="Hall N."/>
            <person name="Watson M."/>
            <person name="Adriaenssens E.M."/>
            <person name="Foster-Nyarko E."/>
            <person name="Jarju S."/>
            <person name="Secka A."/>
            <person name="Antonio M."/>
            <person name="Oren A."/>
            <person name="Chaudhuri R.R."/>
            <person name="La Ragione R."/>
            <person name="Hildebrand F."/>
            <person name="Pallen M.J."/>
        </authorList>
    </citation>
    <scope>NUCLEOTIDE SEQUENCE</scope>
    <source>
        <strain evidence="2">10406</strain>
    </source>
</reference>
<dbReference type="Gene3D" id="3.40.50.300">
    <property type="entry name" value="P-loop containing nucleotide triphosphate hydrolases"/>
    <property type="match status" value="1"/>
</dbReference>
<dbReference type="PANTHER" id="PTHR32120">
    <property type="entry name" value="SMALL RIBOSOMAL SUBUNIT BIOGENESIS GTPASE RSGA"/>
    <property type="match status" value="1"/>
</dbReference>
<comment type="caution">
    <text evidence="2">The sequence shown here is derived from an EMBL/GenBank/DDBJ whole genome shotgun (WGS) entry which is preliminary data.</text>
</comment>
<dbReference type="InterPro" id="IPR027417">
    <property type="entry name" value="P-loop_NTPase"/>
</dbReference>